<reference evidence="1" key="1">
    <citation type="submission" date="2022-08" db="EMBL/GenBank/DDBJ databases">
        <title>Genome Sequence of Fusarium decemcellulare.</title>
        <authorList>
            <person name="Buettner E."/>
        </authorList>
    </citation>
    <scope>NUCLEOTIDE SEQUENCE</scope>
    <source>
        <strain evidence="1">Babe19</strain>
    </source>
</reference>
<evidence type="ECO:0000313" key="1">
    <source>
        <dbReference type="EMBL" id="KAJ3535247.1"/>
    </source>
</evidence>
<sequence length="968" mass="110074">MHVPSPKFQIQLRFVTALGSDQESAYVRSEGKVIHGLSNVFTDDDRNENLSLAIRAHESLLETEGLKASSSDQSNNWTVSPDEHLEERQCREYAWVGLKLTSPVYRNETPQDKQRIIDQVHRVVEMLDTETTPIAIADARLEIIIRPSKDEFSLDQLKGIASLFWVLDPLLSEIQPPHCDPGSLPSLGLQFTNLARNKRLLDLKAELDLGVQIEDPWNNRLSPDRKPLKLLRHPGEMKMGKYRHGLEMIHEAGSISDLSDLLGFSILNQDAFPQIQPAYDFRAANQPDTPFIKINKHCGTLDEPSILNWVDVCTHVTGLGLDLPAPALYAASRRLRHRVSNGLTFVEFLKSQNLISPAALYVKRSESENRLDVIPELKAWPLRRKAVPDDESEPLVGTHSSSLDDFRLRALNWDNSSKDASRSTYSFGIELEFYHPVADKNGDDIIDPDPEDSRPLLQRGMFRDEAMDIAQRLKSLGHPVMVFYHDPNDGDLKRAFAEHGLFPVDGIVLKYQKWSIEPDGSLPTITEDIGDYYNLVGKEMVSPVLRDMPRSWEQVLDLIRDLRDNLRTTIVKACGFHIHVAKGTQPLPLHLLRKVACLTFCVDDILFKLVDPQRDRNWAYPVSKPESFLRQSYKESWNDITVQADFEHYIPTTRMKGHELLGILKWLWSAPTLEQLKERWSQGDKICAAFHTCKDLQPSCGGINTHTEGTVEFRQLEGTLDPGLVLRWSQLIMSLFQFADLASPDAWRTLIMTALQFPDPADPTSCFKSFLEQLGLGEDHEYWVNRVQAFKKLLKNASNKEDETINEVEPPPRVWGEEEDDVNNNRLFPPTPEGENFSRYNPMSRMSVEDVENLRKHVCQRQRKPPYLTEKEPAVGTENEKFEANLHKRVKALLAKIGLTDPLIDEALKLAISAESKEPSKTNESGPRNSTQSEAESPLLKMLQAKRNQARKEVESYYAAMLDRKGVS</sequence>
<proteinExistence type="predicted"/>
<dbReference type="EMBL" id="JANRMS010000725">
    <property type="protein sequence ID" value="KAJ3535247.1"/>
    <property type="molecule type" value="Genomic_DNA"/>
</dbReference>
<name>A0ACC1SA80_9HYPO</name>
<accession>A0ACC1SA80</accession>
<dbReference type="Proteomes" id="UP001148629">
    <property type="component" value="Unassembled WGS sequence"/>
</dbReference>
<organism evidence="1 2">
    <name type="scientific">Fusarium decemcellulare</name>
    <dbReference type="NCBI Taxonomy" id="57161"/>
    <lineage>
        <taxon>Eukaryota</taxon>
        <taxon>Fungi</taxon>
        <taxon>Dikarya</taxon>
        <taxon>Ascomycota</taxon>
        <taxon>Pezizomycotina</taxon>
        <taxon>Sordariomycetes</taxon>
        <taxon>Hypocreomycetidae</taxon>
        <taxon>Hypocreales</taxon>
        <taxon>Nectriaceae</taxon>
        <taxon>Fusarium</taxon>
        <taxon>Fusarium decemcellulare species complex</taxon>
    </lineage>
</organism>
<evidence type="ECO:0000313" key="2">
    <source>
        <dbReference type="Proteomes" id="UP001148629"/>
    </source>
</evidence>
<protein>
    <submittedName>
        <fullName evidence="1">Uncharacterized protein</fullName>
    </submittedName>
</protein>
<keyword evidence="2" id="KW-1185">Reference proteome</keyword>
<gene>
    <name evidence="1" type="ORF">NM208_g7218</name>
</gene>
<comment type="caution">
    <text evidence="1">The sequence shown here is derived from an EMBL/GenBank/DDBJ whole genome shotgun (WGS) entry which is preliminary data.</text>
</comment>